<dbReference type="InterPro" id="IPR036517">
    <property type="entry name" value="FF_domain_sf"/>
</dbReference>
<dbReference type="PROSITE" id="PS50020">
    <property type="entry name" value="WW_DOMAIN_2"/>
    <property type="match status" value="2"/>
</dbReference>
<evidence type="ECO:0000259" key="2">
    <source>
        <dbReference type="PROSITE" id="PS50020"/>
    </source>
</evidence>
<dbReference type="PANTHER" id="PTHR11864">
    <property type="entry name" value="PRE-MRNA-PROCESSING PROTEIN PRP40"/>
    <property type="match status" value="1"/>
</dbReference>
<dbReference type="GeneID" id="88172433"/>
<feature type="region of interest" description="Disordered" evidence="1">
    <location>
        <begin position="42"/>
        <end position="96"/>
    </location>
</feature>
<dbReference type="CDD" id="cd00201">
    <property type="entry name" value="WW"/>
    <property type="match status" value="2"/>
</dbReference>
<sequence length="610" mass="70493">MTWQEVKDDQGRVYYYNSETQETSWENPEAAAALGWTTYTTDDGKEYYYNNSTGETTWDKPEELAAQSEDKTEDSGKASKNGEDSVVQEIDQKPDSLTEEEQKLALEAVVVSKLSDSVLRTPPSEAHENFNKMLEDGGVDSTWSFDRVMRDFVSRPEYWGLKSAIERRNTFEEFLVNKLKVQSLNKTELLESFRKNFLDVLQGYHEKGYIQPHTRWISIRSRLIEEENPIFKNSVVPDSKIEQIYLGFTNELLAQKTTEDNKLKDQALAELESYLLQITAGSKKYATSWLSLDATLQTDPRFKANKHFKILTKVDIVLLYTEKVYPKIVKNISDDLASIEKVNYRSDRKARQAFKQILQSKAIQANSSFMDLNIEDEDAFIEICGRKGSSPLQLFWDIVEEKKQLLRVKKDLIEHSLSSLNEEGLFEKAMNSFDNFINSLKSLKDESLSVFDFEDESTFDELKALYDTIKSDKEAQKQKTILRIKHELEDHANALSTWIVRNQTLLKPISGHSDRENKDAEKDNIQLDEWKIALEEAAPYKALHKLIQEQCELTEEETDTKEREILQSSIKSALENLDVTAKHRQMPETQKPEAKRARTDSEKKPVLMNY</sequence>
<feature type="domain" description="WW" evidence="2">
    <location>
        <begin position="1"/>
        <end position="30"/>
    </location>
</feature>
<dbReference type="Gene3D" id="2.20.70.10">
    <property type="match status" value="2"/>
</dbReference>
<dbReference type="Pfam" id="PF01846">
    <property type="entry name" value="FF"/>
    <property type="match status" value="2"/>
</dbReference>
<dbReference type="KEGG" id="asau:88172433"/>
<dbReference type="GO" id="GO:0005685">
    <property type="term" value="C:U1 snRNP"/>
    <property type="evidence" value="ECO:0007669"/>
    <property type="project" value="TreeGrafter"/>
</dbReference>
<dbReference type="PROSITE" id="PS01159">
    <property type="entry name" value="WW_DOMAIN_1"/>
    <property type="match status" value="2"/>
</dbReference>
<dbReference type="RefSeq" id="XP_062876495.1">
    <property type="nucleotide sequence ID" value="XM_063020425.1"/>
</dbReference>
<evidence type="ECO:0000313" key="4">
    <source>
        <dbReference type="Proteomes" id="UP001338582"/>
    </source>
</evidence>
<dbReference type="SMART" id="SM00456">
    <property type="entry name" value="WW"/>
    <property type="match status" value="2"/>
</dbReference>
<dbReference type="InterPro" id="IPR036020">
    <property type="entry name" value="WW_dom_sf"/>
</dbReference>
<dbReference type="SUPFAM" id="SSF81698">
    <property type="entry name" value="FF domain"/>
    <property type="match status" value="2"/>
</dbReference>
<evidence type="ECO:0000256" key="1">
    <source>
        <dbReference type="SAM" id="MobiDB-lite"/>
    </source>
</evidence>
<dbReference type="Proteomes" id="UP001338582">
    <property type="component" value="Chromosome 2"/>
</dbReference>
<keyword evidence="4" id="KW-1185">Reference proteome</keyword>
<dbReference type="Gene3D" id="1.10.10.440">
    <property type="entry name" value="FF domain"/>
    <property type="match status" value="1"/>
</dbReference>
<feature type="domain" description="WW" evidence="2">
    <location>
        <begin position="35"/>
        <end position="63"/>
    </location>
</feature>
<protein>
    <recommendedName>
        <fullName evidence="2">WW domain-containing protein</fullName>
    </recommendedName>
</protein>
<feature type="region of interest" description="Disordered" evidence="1">
    <location>
        <begin position="576"/>
        <end position="610"/>
    </location>
</feature>
<dbReference type="SUPFAM" id="SSF51045">
    <property type="entry name" value="WW domain"/>
    <property type="match status" value="2"/>
</dbReference>
<dbReference type="Pfam" id="PF00397">
    <property type="entry name" value="WW"/>
    <property type="match status" value="2"/>
</dbReference>
<dbReference type="InterPro" id="IPR002713">
    <property type="entry name" value="FF_domain"/>
</dbReference>
<evidence type="ECO:0000313" key="3">
    <source>
        <dbReference type="EMBL" id="WPK24112.1"/>
    </source>
</evidence>
<dbReference type="InterPro" id="IPR039726">
    <property type="entry name" value="Prp40-like"/>
</dbReference>
<organism evidence="3 4">
    <name type="scientific">Australozyma saopauloensis</name>
    <dbReference type="NCBI Taxonomy" id="291208"/>
    <lineage>
        <taxon>Eukaryota</taxon>
        <taxon>Fungi</taxon>
        <taxon>Dikarya</taxon>
        <taxon>Ascomycota</taxon>
        <taxon>Saccharomycotina</taxon>
        <taxon>Pichiomycetes</taxon>
        <taxon>Metschnikowiaceae</taxon>
        <taxon>Australozyma</taxon>
    </lineage>
</organism>
<dbReference type="GO" id="GO:0003723">
    <property type="term" value="F:RNA binding"/>
    <property type="evidence" value="ECO:0007669"/>
    <property type="project" value="TreeGrafter"/>
</dbReference>
<feature type="compositionally biased region" description="Basic and acidic residues" evidence="1">
    <location>
        <begin position="57"/>
        <end position="83"/>
    </location>
</feature>
<dbReference type="GO" id="GO:0045292">
    <property type="term" value="P:mRNA cis splicing, via spliceosome"/>
    <property type="evidence" value="ECO:0007669"/>
    <property type="project" value="InterPro"/>
</dbReference>
<proteinExistence type="predicted"/>
<gene>
    <name evidence="3" type="ORF">PUMCH_001368</name>
</gene>
<dbReference type="InterPro" id="IPR001202">
    <property type="entry name" value="WW_dom"/>
</dbReference>
<feature type="compositionally biased region" description="Basic and acidic residues" evidence="1">
    <location>
        <begin position="590"/>
        <end position="610"/>
    </location>
</feature>
<name>A0AAX4H6M7_9ASCO</name>
<dbReference type="AlphaFoldDB" id="A0AAX4H6M7"/>
<dbReference type="EMBL" id="CP138895">
    <property type="protein sequence ID" value="WPK24112.1"/>
    <property type="molecule type" value="Genomic_DNA"/>
</dbReference>
<accession>A0AAX4H6M7</accession>
<dbReference type="GO" id="GO:0071004">
    <property type="term" value="C:U2-type prespliceosome"/>
    <property type="evidence" value="ECO:0007669"/>
    <property type="project" value="TreeGrafter"/>
</dbReference>
<reference evidence="3 4" key="1">
    <citation type="submission" date="2023-10" db="EMBL/GenBank/DDBJ databases">
        <title>Draft Genome Sequence of Candida saopaulonensis from a very Premature Infant with Sepsis.</title>
        <authorList>
            <person name="Ning Y."/>
            <person name="Dai R."/>
            <person name="Xiao M."/>
            <person name="Xu Y."/>
            <person name="Yan Q."/>
            <person name="Zhang L."/>
        </authorList>
    </citation>
    <scope>NUCLEOTIDE SEQUENCE [LARGE SCALE GENOMIC DNA]</scope>
    <source>
        <strain evidence="3 4">19XY460</strain>
    </source>
</reference>
<dbReference type="PANTHER" id="PTHR11864:SF0">
    <property type="entry name" value="PRP40 PRE-MRNA PROCESSING FACTOR 40 HOMOLOG A (YEAST)"/>
    <property type="match status" value="1"/>
</dbReference>